<dbReference type="PANTHER" id="PTHR35149:SF1">
    <property type="entry name" value="DUF5655 DOMAIN-CONTAINING PROTEIN"/>
    <property type="match status" value="1"/>
</dbReference>
<evidence type="ECO:0000259" key="1">
    <source>
        <dbReference type="Pfam" id="PF03235"/>
    </source>
</evidence>
<dbReference type="Pfam" id="PF03235">
    <property type="entry name" value="GmrSD_N"/>
    <property type="match status" value="1"/>
</dbReference>
<feature type="domain" description="GmrSD restriction endonucleases C-terminal" evidence="2">
    <location>
        <begin position="433"/>
        <end position="564"/>
    </location>
</feature>
<reference evidence="3 4" key="1">
    <citation type="submission" date="2024-06" db="EMBL/GenBank/DDBJ databases">
        <authorList>
            <person name="Woo H."/>
        </authorList>
    </citation>
    <scope>NUCLEOTIDE SEQUENCE [LARGE SCALE GENOMIC DNA]</scope>
    <source>
        <strain evidence="3 4">Si-c</strain>
    </source>
</reference>
<evidence type="ECO:0000313" key="3">
    <source>
        <dbReference type="EMBL" id="MEW9570241.1"/>
    </source>
</evidence>
<dbReference type="Proteomes" id="UP001556220">
    <property type="component" value="Unassembled WGS sequence"/>
</dbReference>
<organism evidence="3 4">
    <name type="scientific">Rhodanobacter lycopersici</name>
    <dbReference type="NCBI Taxonomy" id="3162487"/>
    <lineage>
        <taxon>Bacteria</taxon>
        <taxon>Pseudomonadati</taxon>
        <taxon>Pseudomonadota</taxon>
        <taxon>Gammaproteobacteria</taxon>
        <taxon>Lysobacterales</taxon>
        <taxon>Rhodanobacteraceae</taxon>
        <taxon>Rhodanobacter</taxon>
    </lineage>
</organism>
<dbReference type="PANTHER" id="PTHR35149">
    <property type="entry name" value="SLL5132 PROTEIN"/>
    <property type="match status" value="1"/>
</dbReference>
<evidence type="ECO:0000313" key="4">
    <source>
        <dbReference type="Proteomes" id="UP001556220"/>
    </source>
</evidence>
<feature type="domain" description="GmrSD restriction endonucleases N-terminal" evidence="1">
    <location>
        <begin position="23"/>
        <end position="247"/>
    </location>
</feature>
<dbReference type="RefSeq" id="WP_367852341.1">
    <property type="nucleotide sequence ID" value="NZ_JBFOHK010000001.1"/>
</dbReference>
<accession>A0ABV3Q8U2</accession>
<protein>
    <submittedName>
        <fullName evidence="3">DUF262 domain-containing protein</fullName>
    </submittedName>
</protein>
<gene>
    <name evidence="3" type="ORF">ABQJ54_00605</name>
</gene>
<dbReference type="Pfam" id="PF07510">
    <property type="entry name" value="GmrSD_C"/>
    <property type="match status" value="1"/>
</dbReference>
<proteinExistence type="predicted"/>
<dbReference type="InterPro" id="IPR004919">
    <property type="entry name" value="GmrSD_N"/>
</dbReference>
<dbReference type="InterPro" id="IPR011089">
    <property type="entry name" value="GmrSD_C"/>
</dbReference>
<name>A0ABV3Q8U2_9GAMM</name>
<keyword evidence="4" id="KW-1185">Reference proteome</keyword>
<evidence type="ECO:0000259" key="2">
    <source>
        <dbReference type="Pfam" id="PF07510"/>
    </source>
</evidence>
<dbReference type="EMBL" id="JBFOHK010000001">
    <property type="protein sequence ID" value="MEW9570241.1"/>
    <property type="molecule type" value="Genomic_DNA"/>
</dbReference>
<sequence>MAKITDNSNELSFHGLTSTSSVLLVPLFQREYVWTNRQLERMIAEIEAIASGKDTTRFLGAIIAVTRPTNPSQPSPHEIVDGQQRLTTLYMFLAAAAQVAAKHGQDAYAKGLISTNLIVDWAQEVQVNTKLQPSIADRAQFKGIFDNLSNSGSLSDWLPVRAKLPLPSGPEQGALLRQYERIRKYLLQRLADDGFDAVEALVEVVRNSMTFVFILLKDPGSATTVFEGLNDPGIPISVGDLVKNEVFSKIGYDEPNARLLHDTRWIPFRDKFGDAFNDYFFPFSVIHRSNTSRTEMFGELRKLWVGKDASAIIANLDEYSDPFRALYGLIDPVVPYGKEVGRAIKRLADMKCPSSAYPFLMRVLQEYANSIATKQDTLDVLSTVEAFLARRAICGIEPTGLLGLFRTMWSKVNGHPTGIRVAQTILERLTVEWPDDQRLAEAIRNRPLYGSSIARYAILEYDRSLGADHPGTLATIEHVMPQSYCDAWTSVVTKVEHGKLRHLWANLVPVSKEMNDSVDQLPYVEKRPFFLDESMFTSTRRLAKDNVSWGPDQIKTRSGILADWAKSRWPRPSKN</sequence>
<comment type="caution">
    <text evidence="3">The sequence shown here is derived from an EMBL/GenBank/DDBJ whole genome shotgun (WGS) entry which is preliminary data.</text>
</comment>